<dbReference type="SUPFAM" id="SSF52151">
    <property type="entry name" value="FabD/lysophospholipase-like"/>
    <property type="match status" value="1"/>
</dbReference>
<dbReference type="SUPFAM" id="SSF55048">
    <property type="entry name" value="Probable ACP-binding domain of malonyl-CoA ACP transacylase"/>
    <property type="match status" value="1"/>
</dbReference>
<dbReference type="InterPro" id="IPR042104">
    <property type="entry name" value="PKS_dehydratase_sf"/>
</dbReference>
<dbReference type="Gene3D" id="1.10.1200.10">
    <property type="entry name" value="ACP-like"/>
    <property type="match status" value="2"/>
</dbReference>
<feature type="domain" description="Ketosynthase family 3 (KS3)" evidence="6">
    <location>
        <begin position="362"/>
        <end position="792"/>
    </location>
</feature>
<dbReference type="CDD" id="cd00833">
    <property type="entry name" value="PKS"/>
    <property type="match status" value="1"/>
</dbReference>
<gene>
    <name evidence="8" type="ORF">QBC42DRAFT_220122</name>
</gene>
<dbReference type="SMART" id="SM00823">
    <property type="entry name" value="PKS_PP"/>
    <property type="match status" value="2"/>
</dbReference>
<dbReference type="InterPro" id="IPR020806">
    <property type="entry name" value="PKS_PP-bd"/>
</dbReference>
<dbReference type="InterPro" id="IPR001227">
    <property type="entry name" value="Ac_transferase_dom_sf"/>
</dbReference>
<organism evidence="8 9">
    <name type="scientific">Cladorrhinum samala</name>
    <dbReference type="NCBI Taxonomy" id="585594"/>
    <lineage>
        <taxon>Eukaryota</taxon>
        <taxon>Fungi</taxon>
        <taxon>Dikarya</taxon>
        <taxon>Ascomycota</taxon>
        <taxon>Pezizomycotina</taxon>
        <taxon>Sordariomycetes</taxon>
        <taxon>Sordariomycetidae</taxon>
        <taxon>Sordariales</taxon>
        <taxon>Podosporaceae</taxon>
        <taxon>Cladorrhinum</taxon>
    </lineage>
</organism>
<dbReference type="Pfam" id="PF00550">
    <property type="entry name" value="PP-binding"/>
    <property type="match status" value="2"/>
</dbReference>
<dbReference type="SMART" id="SM00825">
    <property type="entry name" value="PKS_KS"/>
    <property type="match status" value="1"/>
</dbReference>
<dbReference type="SUPFAM" id="SSF53474">
    <property type="entry name" value="alpha/beta-Hydrolases"/>
    <property type="match status" value="1"/>
</dbReference>
<dbReference type="Gene3D" id="3.30.70.3290">
    <property type="match status" value="1"/>
</dbReference>
<feature type="active site" description="Proton acceptor; for dehydratase activity" evidence="4">
    <location>
        <position position="1308"/>
    </location>
</feature>
<evidence type="ECO:0000256" key="1">
    <source>
        <dbReference type="ARBA" id="ARBA00022450"/>
    </source>
</evidence>
<keyword evidence="3" id="KW-0808">Transferase</keyword>
<sequence length="2111" mass="227994">MSATTLLLFGDQTGEPLPTILRLSRLSSASQSLSSFLRKATEGLQHAIFRIPADERKEFPSFNSPLELASALSKQDQPNAALSAALLCIAQVGDVILHVESNPRLLDNSQGEVAVLGICTGLVPALGVSCCRNATELLSIAAELVHVAFQIGLEAKRRSCLIEPSLGSWATLVTNTDVSALQDAIKNFNESCILEPSQHAYLSAVSATSATISGPPSTIKHLFETVPLFQGVKRIPLPISAAFHASHLPQIPQWKIIGSLSQSLLRLPIQHRLLISPSSGLPFAGTTFGEVLVDILEDVLQAPIVFDFYTRGLSKALSTEAGLLTFGPVNSANAISLALEALGVKLNSPANAEMPTPAPSADSSIAIVGMAVRLPGSETLDEFWKILEEGRDLHEKIRPDRFDIESHFDPSGKKKNTTLTPYGVFMDRPGYFDTRLFNMSPREALATDPQQRLMLLTTYEALEMAGYSPNATPSTNTRRIASFMGQTGDDYREVNASQNVDTFFITGGIRAFGPGRLNYHFGWEGGSYSLDTACSSSAAAIQLACSALLSRECDMAVGGGANLLTASDLFAGLSRGGFLSKTGGCKTFDHDADGYVRADGVGVVVLKRLSDAVADRDNILGVIKGISTNHSAEAVSITHPHAPTQERLFESVLNQAQLEANDVDYVEMHGTGTQAGDSTESRSVTNVLARNRPSNKPLYIGTLKPNLGHSEAASGVSSLIKAIMMFRKNLIPPHVGIKGRINQKLPPLAELNTHISFGKTPFLPHPEGDGKRRILINNFDASGGNTSILVEDYPIQQREGVDPRGHHVIPISGKTPNAIIGNTQRLLEYLKLHRDVRIEDVAYTLGARRMHHPIRKAHVASSVEALISSLERAVDDGKWAKASTSQRPPVVFLFTGQGSQYYGMAMELFNTSPTFREHVEDSARICVSHGFESILPLFQHESALSSASPVQMQLAIVSIELALAAWWRSVGVAPSAVLGHSLGEYPALCVAGVLSVSDCLYLVGKRASLMVSRCTPGTHSMLSMQASEERAKALIVEIGASSCEIACKNGPVSTVISGPGNQVRLLQQEAKSRRIKATLLEVPFAFHSSQMDPYLDELASVAAKVHFGTPTVPIASTVLGSVIHGGGVVDGGYFARGARLPVEFDRSVSAILKAFIGQRLAFLEIGPSPTCLGLLRPLVEESLLLPSLQRREGDWKILSSSIAQLFNFGVDVDFRELHRVFEKKLRLLDLPTYAFDLKNYWIQYQGNWAISKGDKTAAAQSPAENSHHKLSATCFHRIESETKDASQVSVTFAADAGEPKLNKALRGHLVNGAGLCSSSVFAAMAASAAEYIQNISDQAGGVSLDVRDMEVHKPLLIQPGNTTQIIRVTATRAIGADTTQIKFSSQSGNEHQDHARCTVVLGSGQAWKSEWAKTAYLVKARIEHLIQSAARGQAHRLLRPIVYKLFQSLVDYNASYQGLREVYMDGYEAAADIKFNTTAADWQQPFWIDSLAHLSGFVLNGAETTPPDSVFISHGWRSMKIVGELSAEKEYQSYVRMQETATKGVMAGDVYFFEGNTVVAVCQDIKFKKIKRSLLNYLLPPPTSTSTKETFQSLRPRTGPAQPKIPIIQVNLADDAPAVDLDSVLRLVASEVGVDVSELVDETEFADLGVDSLLSISITAKLSELLNKSIPAGLFTECLIVRDLKRYIETEFNIDDGISTMDETDAESDIFSPPQSRADTLFTRTGQSVGTPAEPPTHVFKKIIATEIGVDIGEIADDTPLADLGVDSLLSLSILSAIKSQTGHILPSTFLHDHPTLSEIQSALGCPSRLLPPQQLFRALEKAQTMPKASSILLQGSTTSPHPALFLLPDGSGSAGSYVPLPPLNFSGPVYALNSPFIDSPESFTGISLEQVASLFLAEIMRVQPRGPYNLAGWSIGGTYAFEVASQMIQRYSEKVGRLILIDSPCPKTLPALPVETIELLEKLGSFDGLKTRDSKGAAVAARSAIRDGVKKHFEGSVTALATYRPGTISNSESIGEVTAIWARYGVWETVGEEVRNRFGGSGPQGQELNAARDWMMDPRSGFGPGGWDELVPGKQVRCEVVKGDHFSIMRRPGVLELGEKLSEAVSARSL</sequence>
<feature type="active site" description="Proton donor; for dehydratase activity" evidence="4">
    <location>
        <position position="1489"/>
    </location>
</feature>
<dbReference type="NCBIfam" id="TIGR04532">
    <property type="entry name" value="PT_fungal_PKS"/>
    <property type="match status" value="1"/>
</dbReference>
<evidence type="ECO:0000313" key="8">
    <source>
        <dbReference type="EMBL" id="KAK4464770.1"/>
    </source>
</evidence>
<reference evidence="8" key="2">
    <citation type="submission" date="2023-06" db="EMBL/GenBank/DDBJ databases">
        <authorList>
            <consortium name="Lawrence Berkeley National Laboratory"/>
            <person name="Mondo S.J."/>
            <person name="Hensen N."/>
            <person name="Bonometti L."/>
            <person name="Westerberg I."/>
            <person name="Brannstrom I.O."/>
            <person name="Guillou S."/>
            <person name="Cros-Aarteil S."/>
            <person name="Calhoun S."/>
            <person name="Haridas S."/>
            <person name="Kuo A."/>
            <person name="Pangilinan J."/>
            <person name="Riley R."/>
            <person name="Labutti K."/>
            <person name="Andreopoulos B."/>
            <person name="Lipzen A."/>
            <person name="Chen C."/>
            <person name="Yanf M."/>
            <person name="Daum C."/>
            <person name="Ng V."/>
            <person name="Clum A."/>
            <person name="Steindorff A."/>
            <person name="Ohm R."/>
            <person name="Martin F."/>
            <person name="Silar P."/>
            <person name="Natvig D."/>
            <person name="Lalanne C."/>
            <person name="Gautier V."/>
            <person name="Ament-Velasquez S.L."/>
            <person name="Kruys A."/>
            <person name="Hutchinson M.I."/>
            <person name="Powell A.J."/>
            <person name="Barry K."/>
            <person name="Miller A.N."/>
            <person name="Grigoriev I.V."/>
            <person name="Debuchy R."/>
            <person name="Gladieux P."/>
            <person name="Thoren M.H."/>
            <person name="Johannesson H."/>
        </authorList>
    </citation>
    <scope>NUCLEOTIDE SEQUENCE</scope>
    <source>
        <strain evidence="8">PSN324</strain>
    </source>
</reference>
<dbReference type="PROSITE" id="PS50075">
    <property type="entry name" value="CARRIER"/>
    <property type="match status" value="2"/>
</dbReference>
<dbReference type="Gene3D" id="3.40.47.10">
    <property type="match status" value="1"/>
</dbReference>
<keyword evidence="2" id="KW-0597">Phosphoprotein</keyword>
<dbReference type="InterPro" id="IPR016039">
    <property type="entry name" value="Thiolase-like"/>
</dbReference>
<dbReference type="InterPro" id="IPR036736">
    <property type="entry name" value="ACP-like_sf"/>
</dbReference>
<dbReference type="GO" id="GO:0031177">
    <property type="term" value="F:phosphopantetheine binding"/>
    <property type="evidence" value="ECO:0007669"/>
    <property type="project" value="InterPro"/>
</dbReference>
<dbReference type="GO" id="GO:0044550">
    <property type="term" value="P:secondary metabolite biosynthetic process"/>
    <property type="evidence" value="ECO:0007669"/>
    <property type="project" value="TreeGrafter"/>
</dbReference>
<protein>
    <recommendedName>
        <fullName evidence="10">Polyketide synthase</fullName>
    </recommendedName>
</protein>
<dbReference type="InterPro" id="IPR001031">
    <property type="entry name" value="Thioesterase"/>
</dbReference>
<evidence type="ECO:0000259" key="6">
    <source>
        <dbReference type="PROSITE" id="PS52004"/>
    </source>
</evidence>
<dbReference type="Pfam" id="PF00698">
    <property type="entry name" value="Acyl_transf_1"/>
    <property type="match status" value="1"/>
</dbReference>
<dbReference type="SMART" id="SM00827">
    <property type="entry name" value="PKS_AT"/>
    <property type="match status" value="1"/>
</dbReference>
<dbReference type="InterPro" id="IPR018201">
    <property type="entry name" value="Ketoacyl_synth_AS"/>
</dbReference>
<evidence type="ECO:0000259" key="5">
    <source>
        <dbReference type="PROSITE" id="PS50075"/>
    </source>
</evidence>
<dbReference type="InterPro" id="IPR050091">
    <property type="entry name" value="PKS_NRPS_Biosynth_Enz"/>
</dbReference>
<keyword evidence="9" id="KW-1185">Reference proteome</keyword>
<feature type="domain" description="PKS/mFAS DH" evidence="7">
    <location>
        <begin position="1276"/>
        <end position="1576"/>
    </location>
</feature>
<evidence type="ECO:0000313" key="9">
    <source>
        <dbReference type="Proteomes" id="UP001321749"/>
    </source>
</evidence>
<evidence type="ECO:0000256" key="3">
    <source>
        <dbReference type="ARBA" id="ARBA00022679"/>
    </source>
</evidence>
<feature type="domain" description="Carrier" evidence="5">
    <location>
        <begin position="1734"/>
        <end position="1808"/>
    </location>
</feature>
<dbReference type="SUPFAM" id="SSF47336">
    <property type="entry name" value="ACP-like"/>
    <property type="match status" value="2"/>
</dbReference>
<evidence type="ECO:0008006" key="10">
    <source>
        <dbReference type="Google" id="ProtNLM"/>
    </source>
</evidence>
<dbReference type="InterPro" id="IPR014031">
    <property type="entry name" value="Ketoacyl_synth_C"/>
</dbReference>
<dbReference type="InterPro" id="IPR016036">
    <property type="entry name" value="Malonyl_transacylase_ACP-bd"/>
</dbReference>
<dbReference type="InterPro" id="IPR020841">
    <property type="entry name" value="PKS_Beta-ketoAc_synthase_dom"/>
</dbReference>
<reference evidence="8" key="1">
    <citation type="journal article" date="2023" name="Mol. Phylogenet. Evol.">
        <title>Genome-scale phylogeny and comparative genomics of the fungal order Sordariales.</title>
        <authorList>
            <person name="Hensen N."/>
            <person name="Bonometti L."/>
            <person name="Westerberg I."/>
            <person name="Brannstrom I.O."/>
            <person name="Guillou S."/>
            <person name="Cros-Aarteil S."/>
            <person name="Calhoun S."/>
            <person name="Haridas S."/>
            <person name="Kuo A."/>
            <person name="Mondo S."/>
            <person name="Pangilinan J."/>
            <person name="Riley R."/>
            <person name="LaButti K."/>
            <person name="Andreopoulos B."/>
            <person name="Lipzen A."/>
            <person name="Chen C."/>
            <person name="Yan M."/>
            <person name="Daum C."/>
            <person name="Ng V."/>
            <person name="Clum A."/>
            <person name="Steindorff A."/>
            <person name="Ohm R.A."/>
            <person name="Martin F."/>
            <person name="Silar P."/>
            <person name="Natvig D.O."/>
            <person name="Lalanne C."/>
            <person name="Gautier V."/>
            <person name="Ament-Velasquez S.L."/>
            <person name="Kruys A."/>
            <person name="Hutchinson M.I."/>
            <person name="Powell A.J."/>
            <person name="Barry K."/>
            <person name="Miller A.N."/>
            <person name="Grigoriev I.V."/>
            <person name="Debuchy R."/>
            <person name="Gladieux P."/>
            <person name="Hiltunen Thoren M."/>
            <person name="Johannesson H."/>
        </authorList>
    </citation>
    <scope>NUCLEOTIDE SEQUENCE</scope>
    <source>
        <strain evidence="8">PSN324</strain>
    </source>
</reference>
<dbReference type="InterPro" id="IPR014043">
    <property type="entry name" value="Acyl_transferase_dom"/>
</dbReference>
<keyword evidence="1" id="KW-0596">Phosphopantetheine</keyword>
<dbReference type="InterPro" id="IPR030918">
    <property type="entry name" value="PT_fungal_PKS"/>
</dbReference>
<dbReference type="Pfam" id="PF16073">
    <property type="entry name" value="SAT"/>
    <property type="match status" value="1"/>
</dbReference>
<dbReference type="Pfam" id="PF02801">
    <property type="entry name" value="Ketoacyl-synt_C"/>
    <property type="match status" value="1"/>
</dbReference>
<dbReference type="PANTHER" id="PTHR43775">
    <property type="entry name" value="FATTY ACID SYNTHASE"/>
    <property type="match status" value="1"/>
</dbReference>
<feature type="region of interest" description="C-terminal hotdog fold" evidence="4">
    <location>
        <begin position="1433"/>
        <end position="1576"/>
    </location>
</feature>
<dbReference type="EMBL" id="MU864945">
    <property type="protein sequence ID" value="KAK4464770.1"/>
    <property type="molecule type" value="Genomic_DNA"/>
</dbReference>
<dbReference type="InterPro" id="IPR014030">
    <property type="entry name" value="Ketoacyl_synth_N"/>
</dbReference>
<dbReference type="GO" id="GO:0004315">
    <property type="term" value="F:3-oxoacyl-[acyl-carrier-protein] synthase activity"/>
    <property type="evidence" value="ECO:0007669"/>
    <property type="project" value="InterPro"/>
</dbReference>
<dbReference type="Gene3D" id="3.40.50.1820">
    <property type="entry name" value="alpha/beta hydrolase"/>
    <property type="match status" value="1"/>
</dbReference>
<feature type="domain" description="Carrier" evidence="5">
    <location>
        <begin position="1618"/>
        <end position="1692"/>
    </location>
</feature>
<evidence type="ECO:0000256" key="4">
    <source>
        <dbReference type="PROSITE-ProRule" id="PRU01363"/>
    </source>
</evidence>
<dbReference type="Pfam" id="PF00975">
    <property type="entry name" value="Thioesterase"/>
    <property type="match status" value="1"/>
</dbReference>
<dbReference type="GO" id="GO:0006633">
    <property type="term" value="P:fatty acid biosynthetic process"/>
    <property type="evidence" value="ECO:0007669"/>
    <property type="project" value="InterPro"/>
</dbReference>
<dbReference type="Gene3D" id="3.40.366.10">
    <property type="entry name" value="Malonyl-Coenzyme A Acyl Carrier Protein, domain 2"/>
    <property type="match status" value="2"/>
</dbReference>
<dbReference type="Pfam" id="PF22621">
    <property type="entry name" value="CurL-like_PKS_C"/>
    <property type="match status" value="1"/>
</dbReference>
<dbReference type="InterPro" id="IPR029058">
    <property type="entry name" value="AB_hydrolase_fold"/>
</dbReference>
<dbReference type="SUPFAM" id="SSF53901">
    <property type="entry name" value="Thiolase-like"/>
    <property type="match status" value="1"/>
</dbReference>
<accession>A0AAV9HV28</accession>
<evidence type="ECO:0000259" key="7">
    <source>
        <dbReference type="PROSITE" id="PS52019"/>
    </source>
</evidence>
<dbReference type="PROSITE" id="PS00606">
    <property type="entry name" value="KS3_1"/>
    <property type="match status" value="1"/>
</dbReference>
<dbReference type="GO" id="GO:0004312">
    <property type="term" value="F:fatty acid synthase activity"/>
    <property type="evidence" value="ECO:0007669"/>
    <property type="project" value="TreeGrafter"/>
</dbReference>
<comment type="caution">
    <text evidence="8">The sequence shown here is derived from an EMBL/GenBank/DDBJ whole genome shotgun (WGS) entry which is preliminary data.</text>
</comment>
<dbReference type="PANTHER" id="PTHR43775:SF37">
    <property type="entry name" value="SI:DKEY-61P9.11"/>
    <property type="match status" value="1"/>
</dbReference>
<dbReference type="Gene3D" id="3.10.129.110">
    <property type="entry name" value="Polyketide synthase dehydratase"/>
    <property type="match status" value="1"/>
</dbReference>
<dbReference type="Proteomes" id="UP001321749">
    <property type="component" value="Unassembled WGS sequence"/>
</dbReference>
<dbReference type="InterPro" id="IPR032088">
    <property type="entry name" value="SAT"/>
</dbReference>
<name>A0AAV9HV28_9PEZI</name>
<dbReference type="InterPro" id="IPR016035">
    <property type="entry name" value="Acyl_Trfase/lysoPLipase"/>
</dbReference>
<proteinExistence type="predicted"/>
<evidence type="ECO:0000256" key="2">
    <source>
        <dbReference type="ARBA" id="ARBA00022553"/>
    </source>
</evidence>
<dbReference type="InterPro" id="IPR009081">
    <property type="entry name" value="PP-bd_ACP"/>
</dbReference>
<dbReference type="PROSITE" id="PS52019">
    <property type="entry name" value="PKS_MFAS_DH"/>
    <property type="match status" value="1"/>
</dbReference>
<dbReference type="InterPro" id="IPR049900">
    <property type="entry name" value="PKS_mFAS_DH"/>
</dbReference>
<dbReference type="Pfam" id="PF00109">
    <property type="entry name" value="ketoacyl-synt"/>
    <property type="match status" value="1"/>
</dbReference>
<feature type="region of interest" description="N-terminal hotdog fold" evidence="4">
    <location>
        <begin position="1276"/>
        <end position="1406"/>
    </location>
</feature>
<dbReference type="PROSITE" id="PS52004">
    <property type="entry name" value="KS3_2"/>
    <property type="match status" value="1"/>
</dbReference>